<sequence>MSPQYQVIKQCMQLLKESNISAVKKLRLEIQFMQLLRVMLNQDLTDDVRGICSKDAFDQLHLEVRALRQGGRNENVNELMEHIGNILVALSERERQFDSYN</sequence>
<dbReference type="EMBL" id="CP096574">
    <property type="protein sequence ID" value="UPU34453.1"/>
    <property type="molecule type" value="Genomic_DNA"/>
</dbReference>
<evidence type="ECO:0000313" key="2">
    <source>
        <dbReference type="EMBL" id="UPU34453.1"/>
    </source>
</evidence>
<dbReference type="Proteomes" id="UP000568888">
    <property type="component" value="Unassembled WGS sequence"/>
</dbReference>
<protein>
    <submittedName>
        <fullName evidence="1">Uncharacterized protein</fullName>
    </submittedName>
</protein>
<evidence type="ECO:0000313" key="3">
    <source>
        <dbReference type="Proteomes" id="UP000568888"/>
    </source>
</evidence>
<reference evidence="1" key="2">
    <citation type="journal article" date="2021" name="Int. J. Syst. Evol. Microbiol.">
        <title>Geomonas silvestris sp. nov., Geomonas paludis sp. nov. and Geomonas limicola sp. nov., isolated from terrestrial environments, and emended description of the genus Geomonas.</title>
        <authorList>
            <person name="Itoh H."/>
            <person name="Xu Z."/>
            <person name="Masuda Y."/>
            <person name="Ushijima N."/>
            <person name="Hayakawa C."/>
            <person name="Shiratori Y."/>
            <person name="Senoo K."/>
        </authorList>
    </citation>
    <scope>NUCLEOTIDE SEQUENCE</scope>
    <source>
        <strain evidence="1">Red736</strain>
    </source>
</reference>
<organism evidence="1 3">
    <name type="scientific">Geomonas paludis</name>
    <dbReference type="NCBI Taxonomy" id="2740185"/>
    <lineage>
        <taxon>Bacteria</taxon>
        <taxon>Pseudomonadati</taxon>
        <taxon>Thermodesulfobacteriota</taxon>
        <taxon>Desulfuromonadia</taxon>
        <taxon>Geobacterales</taxon>
        <taxon>Geobacteraceae</taxon>
        <taxon>Geomonas</taxon>
    </lineage>
</organism>
<gene>
    <name evidence="1" type="ORF">GMPD_23610</name>
    <name evidence="2" type="ORF">M1B72_13445</name>
</gene>
<keyword evidence="4" id="KW-1185">Reference proteome</keyword>
<proteinExistence type="predicted"/>
<dbReference type="AlphaFoldDB" id="A0A6V8MWH8"/>
<reference evidence="3" key="1">
    <citation type="submission" date="2020-06" db="EMBL/GenBank/DDBJ databases">
        <title>Draft genomic sequecing of Geomonas sp. Red736.</title>
        <authorList>
            <person name="Itoh H."/>
            <person name="Xu Z.X."/>
            <person name="Ushijima N."/>
            <person name="Masuda Y."/>
            <person name="Shiratori Y."/>
            <person name="Senoo K."/>
        </authorList>
    </citation>
    <scope>NUCLEOTIDE SEQUENCE [LARGE SCALE GENOMIC DNA]</scope>
    <source>
        <strain evidence="3">Red736</strain>
    </source>
</reference>
<evidence type="ECO:0000313" key="1">
    <source>
        <dbReference type="EMBL" id="GFO64442.1"/>
    </source>
</evidence>
<dbReference type="EMBL" id="BLXY01000003">
    <property type="protein sequence ID" value="GFO64442.1"/>
    <property type="molecule type" value="Genomic_DNA"/>
</dbReference>
<dbReference type="Proteomes" id="UP000831485">
    <property type="component" value="Chromosome"/>
</dbReference>
<dbReference type="RefSeq" id="WP_183347514.1">
    <property type="nucleotide sequence ID" value="NZ_BLXY01000003.1"/>
</dbReference>
<accession>A0A6V8MWH8</accession>
<name>A0A6V8MWH8_9BACT</name>
<evidence type="ECO:0000313" key="4">
    <source>
        <dbReference type="Proteomes" id="UP000831485"/>
    </source>
</evidence>
<reference evidence="2" key="3">
    <citation type="submission" date="2022-04" db="EMBL/GenBank/DDBJ databases">
        <authorList>
            <person name="Liu G."/>
        </authorList>
    </citation>
    <scope>NUCLEOTIDE SEQUENCE</scope>
    <source>
        <strain evidence="2">RG22</strain>
    </source>
</reference>